<dbReference type="EMBL" id="RXIL01000009">
    <property type="protein sequence ID" value="RZN73493.1"/>
    <property type="molecule type" value="Genomic_DNA"/>
</dbReference>
<dbReference type="PANTHER" id="PTHR42252:SF1">
    <property type="entry name" value="DUF434 DOMAIN-CONTAINING PROTEIN"/>
    <property type="match status" value="1"/>
</dbReference>
<evidence type="ECO:0000259" key="2">
    <source>
        <dbReference type="Pfam" id="PF18481"/>
    </source>
</evidence>
<dbReference type="Pfam" id="PF04256">
    <property type="entry name" value="DUF434"/>
    <property type="match status" value="1"/>
</dbReference>
<dbReference type="PANTHER" id="PTHR42252">
    <property type="entry name" value="DUF5616 DOMAIN-CONTAINING PROTEIN"/>
    <property type="match status" value="1"/>
</dbReference>
<feature type="domain" description="DUF434" evidence="1">
    <location>
        <begin position="10"/>
        <end position="64"/>
    </location>
</feature>
<dbReference type="Pfam" id="PF18481">
    <property type="entry name" value="DUF5616"/>
    <property type="match status" value="1"/>
</dbReference>
<evidence type="ECO:0000313" key="3">
    <source>
        <dbReference type="EMBL" id="RZN73493.1"/>
    </source>
</evidence>
<comment type="caution">
    <text evidence="3">The sequence shown here is derived from an EMBL/GenBank/DDBJ whole genome shotgun (WGS) entry which is preliminary data.</text>
</comment>
<sequence length="227" mass="26513">MKFEERMKALEVPLLDVRFLLDRRYPKDYTINFVSNHYRLIKEDRNVLFRIACEKKLSEERMKKLVSIDFIKGKSVVMDGYNVLITVESLILGYPVFLCDDGVLKDIRAIFHRYRIKKETKESLEKIKTLLSKYLPKEVIFIFDAQISESGKLSALTREIFEEMNTSVLTSKDADYQVKRHKDNVVATSDGNIMDNVRNIVDIPSHVGEEFGYPYYKPTTMRFCLSG</sequence>
<protein>
    <submittedName>
        <fullName evidence="3">DUF434 domain-containing protein</fullName>
    </submittedName>
</protein>
<evidence type="ECO:0000259" key="1">
    <source>
        <dbReference type="Pfam" id="PF04256"/>
    </source>
</evidence>
<name>A0A520KYT3_9EURY</name>
<gene>
    <name evidence="3" type="ORF">EF807_00615</name>
</gene>
<evidence type="ECO:0000313" key="4">
    <source>
        <dbReference type="Proteomes" id="UP000320766"/>
    </source>
</evidence>
<reference evidence="3 4" key="1">
    <citation type="journal article" date="2019" name="Nat. Microbiol.">
        <title>Wide diversity of methane and short-chain alkane metabolisms in uncultured archaea.</title>
        <authorList>
            <person name="Borrel G."/>
            <person name="Adam P.S."/>
            <person name="McKay L.J."/>
            <person name="Chen L.X."/>
            <person name="Sierra-Garcia I.N."/>
            <person name="Sieber C.M."/>
            <person name="Letourneur Q."/>
            <person name="Ghozlane A."/>
            <person name="Andersen G.L."/>
            <person name="Li W.J."/>
            <person name="Hallam S.J."/>
            <person name="Muyzer G."/>
            <person name="de Oliveira V.M."/>
            <person name="Inskeep W.P."/>
            <person name="Banfield J.F."/>
            <person name="Gribaldo S."/>
        </authorList>
    </citation>
    <scope>NUCLEOTIDE SEQUENCE [LARGE SCALE GENOMIC DNA]</scope>
    <source>
        <strain evidence="3">NM1b</strain>
    </source>
</reference>
<dbReference type="InterPro" id="IPR007368">
    <property type="entry name" value="DUF434"/>
</dbReference>
<accession>A0A520KYT3</accession>
<feature type="domain" description="DUF5616" evidence="2">
    <location>
        <begin position="71"/>
        <end position="205"/>
    </location>
</feature>
<dbReference type="Proteomes" id="UP000320766">
    <property type="component" value="Unassembled WGS sequence"/>
</dbReference>
<dbReference type="AlphaFoldDB" id="A0A520KYT3"/>
<organism evidence="3 4">
    <name type="scientific">Candidatus Methanolliviera hydrocarbonicum</name>
    <dbReference type="NCBI Taxonomy" id="2491085"/>
    <lineage>
        <taxon>Archaea</taxon>
        <taxon>Methanobacteriati</taxon>
        <taxon>Methanobacteriota</taxon>
        <taxon>Candidatus Methanoliparia</taxon>
        <taxon>Candidatus Methanoliparales</taxon>
        <taxon>Candidatus Methanollivieraceae</taxon>
        <taxon>Candidatus Methanolliviera</taxon>
    </lineage>
</organism>
<proteinExistence type="predicted"/>
<dbReference type="InterPro" id="IPR041652">
    <property type="entry name" value="DUF5616"/>
</dbReference>